<dbReference type="EMBL" id="JARPUR010000002">
    <property type="protein sequence ID" value="KAK4882652.1"/>
    <property type="molecule type" value="Genomic_DNA"/>
</dbReference>
<proteinExistence type="predicted"/>
<protein>
    <submittedName>
        <fullName evidence="2">Uncharacterized protein</fullName>
    </submittedName>
</protein>
<feature type="region of interest" description="Disordered" evidence="1">
    <location>
        <begin position="1"/>
        <end position="41"/>
    </location>
</feature>
<organism evidence="2 3">
    <name type="scientific">Aquatica leii</name>
    <dbReference type="NCBI Taxonomy" id="1421715"/>
    <lineage>
        <taxon>Eukaryota</taxon>
        <taxon>Metazoa</taxon>
        <taxon>Ecdysozoa</taxon>
        <taxon>Arthropoda</taxon>
        <taxon>Hexapoda</taxon>
        <taxon>Insecta</taxon>
        <taxon>Pterygota</taxon>
        <taxon>Neoptera</taxon>
        <taxon>Endopterygota</taxon>
        <taxon>Coleoptera</taxon>
        <taxon>Polyphaga</taxon>
        <taxon>Elateriformia</taxon>
        <taxon>Elateroidea</taxon>
        <taxon>Lampyridae</taxon>
        <taxon>Luciolinae</taxon>
        <taxon>Aquatica</taxon>
    </lineage>
</organism>
<dbReference type="Proteomes" id="UP001353858">
    <property type="component" value="Unassembled WGS sequence"/>
</dbReference>
<gene>
    <name evidence="2" type="ORF">RN001_005971</name>
</gene>
<name>A0AAN7Q225_9COLE</name>
<evidence type="ECO:0000313" key="2">
    <source>
        <dbReference type="EMBL" id="KAK4882652.1"/>
    </source>
</evidence>
<comment type="caution">
    <text evidence="2">The sequence shown here is derived from an EMBL/GenBank/DDBJ whole genome shotgun (WGS) entry which is preliminary data.</text>
</comment>
<reference evidence="3" key="1">
    <citation type="submission" date="2023-01" db="EMBL/GenBank/DDBJ databases">
        <title>Key to firefly adult light organ development and bioluminescence: homeobox transcription factors regulate luciferase expression and transportation to peroxisome.</title>
        <authorList>
            <person name="Fu X."/>
        </authorList>
    </citation>
    <scope>NUCLEOTIDE SEQUENCE [LARGE SCALE GENOMIC DNA]</scope>
</reference>
<accession>A0AAN7Q225</accession>
<sequence>MENWLIKESDTRDKDHLDKSECNSRECNSEKENEYESDDETLSMDVTLDASQPKKRKILRQRLNKFSDSWLAIPDFKNWLKHIWGIAKCYYRDHVGKNDSSVEKSLATWKNALNRVAFETWAKTINHTEKEIKRWWNRKVMFDREDVAPLYIDVCDDSSSDDSDEL</sequence>
<dbReference type="AlphaFoldDB" id="A0AAN7Q225"/>
<keyword evidence="3" id="KW-1185">Reference proteome</keyword>
<feature type="compositionally biased region" description="Basic and acidic residues" evidence="1">
    <location>
        <begin position="1"/>
        <end position="34"/>
    </location>
</feature>
<evidence type="ECO:0000313" key="3">
    <source>
        <dbReference type="Proteomes" id="UP001353858"/>
    </source>
</evidence>
<evidence type="ECO:0000256" key="1">
    <source>
        <dbReference type="SAM" id="MobiDB-lite"/>
    </source>
</evidence>